<proteinExistence type="predicted"/>
<dbReference type="AlphaFoldDB" id="J3LKK7"/>
<sequence>MLDFSCGVKDDFMFSLRIPTVLPMLSTDSFLSPDNRNVVISSCWSLFTIAFASSRRTSDIAIAPIIPSPSRPT</sequence>
<organism evidence="1">
    <name type="scientific">Oryza brachyantha</name>
    <name type="common">malo sina</name>
    <dbReference type="NCBI Taxonomy" id="4533"/>
    <lineage>
        <taxon>Eukaryota</taxon>
        <taxon>Viridiplantae</taxon>
        <taxon>Streptophyta</taxon>
        <taxon>Embryophyta</taxon>
        <taxon>Tracheophyta</taxon>
        <taxon>Spermatophyta</taxon>
        <taxon>Magnoliopsida</taxon>
        <taxon>Liliopsida</taxon>
        <taxon>Poales</taxon>
        <taxon>Poaceae</taxon>
        <taxon>BOP clade</taxon>
        <taxon>Oryzoideae</taxon>
        <taxon>Oryzeae</taxon>
        <taxon>Oryzinae</taxon>
        <taxon>Oryza</taxon>
    </lineage>
</organism>
<evidence type="ECO:0000313" key="2">
    <source>
        <dbReference type="Proteomes" id="UP000006038"/>
    </source>
</evidence>
<dbReference type="Proteomes" id="UP000006038">
    <property type="component" value="Chromosome 3"/>
</dbReference>
<protein>
    <submittedName>
        <fullName evidence="1">Uncharacterized protein</fullName>
    </submittedName>
</protein>
<reference evidence="1" key="2">
    <citation type="submission" date="2013-04" db="UniProtKB">
        <authorList>
            <consortium name="EnsemblPlants"/>
        </authorList>
    </citation>
    <scope>IDENTIFICATION</scope>
</reference>
<reference evidence="1" key="1">
    <citation type="journal article" date="2013" name="Nat. Commun.">
        <title>Whole-genome sequencing of Oryza brachyantha reveals mechanisms underlying Oryza genome evolution.</title>
        <authorList>
            <person name="Chen J."/>
            <person name="Huang Q."/>
            <person name="Gao D."/>
            <person name="Wang J."/>
            <person name="Lang Y."/>
            <person name="Liu T."/>
            <person name="Li B."/>
            <person name="Bai Z."/>
            <person name="Luis Goicoechea J."/>
            <person name="Liang C."/>
            <person name="Chen C."/>
            <person name="Zhang W."/>
            <person name="Sun S."/>
            <person name="Liao Y."/>
            <person name="Zhang X."/>
            <person name="Yang L."/>
            <person name="Song C."/>
            <person name="Wang M."/>
            <person name="Shi J."/>
            <person name="Liu G."/>
            <person name="Liu J."/>
            <person name="Zhou H."/>
            <person name="Zhou W."/>
            <person name="Yu Q."/>
            <person name="An N."/>
            <person name="Chen Y."/>
            <person name="Cai Q."/>
            <person name="Wang B."/>
            <person name="Liu B."/>
            <person name="Min J."/>
            <person name="Huang Y."/>
            <person name="Wu H."/>
            <person name="Li Z."/>
            <person name="Zhang Y."/>
            <person name="Yin Y."/>
            <person name="Song W."/>
            <person name="Jiang J."/>
            <person name="Jackson S.A."/>
            <person name="Wing R.A."/>
            <person name="Wang J."/>
            <person name="Chen M."/>
        </authorList>
    </citation>
    <scope>NUCLEOTIDE SEQUENCE [LARGE SCALE GENOMIC DNA]</scope>
    <source>
        <strain evidence="1">cv. IRGC 101232</strain>
    </source>
</reference>
<dbReference type="HOGENOM" id="CLU_2709207_0_0_1"/>
<name>J3LKK7_ORYBR</name>
<evidence type="ECO:0000313" key="1">
    <source>
        <dbReference type="EnsemblPlants" id="OB03G15830.1"/>
    </source>
</evidence>
<accession>J3LKK7</accession>
<dbReference type="EnsemblPlants" id="OB03G15830.1">
    <property type="protein sequence ID" value="OB03G15830.1"/>
    <property type="gene ID" value="OB03G15830"/>
</dbReference>
<keyword evidence="2" id="KW-1185">Reference proteome</keyword>
<dbReference type="Gramene" id="OB03G15830.1">
    <property type="protein sequence ID" value="OB03G15830.1"/>
    <property type="gene ID" value="OB03G15830"/>
</dbReference>